<dbReference type="GeneID" id="85230662"/>
<dbReference type="CDD" id="cd02214">
    <property type="entry name" value="cupin_MJ1618"/>
    <property type="match status" value="1"/>
</dbReference>
<dbReference type="InterPro" id="IPR011051">
    <property type="entry name" value="RmlC_Cupin_sf"/>
</dbReference>
<name>A0AA97I556_9EURY</name>
<reference evidence="2 3" key="1">
    <citation type="submission" date="2019-09" db="EMBL/GenBank/DDBJ databases">
        <title>The complete genome of Methanoplanus sp. FWC-SCC4.</title>
        <authorList>
            <person name="Chen S.-C."/>
            <person name="Zhou Y.-Z."/>
            <person name="Lai M.-C."/>
        </authorList>
    </citation>
    <scope>NUCLEOTIDE SEQUENCE [LARGE SCALE GENOMIC DNA]</scope>
    <source>
        <strain evidence="2 3">FWC-SCC4</strain>
    </source>
</reference>
<organism evidence="2 3">
    <name type="scientific">Methanochimaera problematica</name>
    <dbReference type="NCBI Taxonomy" id="2609417"/>
    <lineage>
        <taxon>Archaea</taxon>
        <taxon>Methanobacteriati</taxon>
        <taxon>Methanobacteriota</taxon>
        <taxon>Stenosarchaea group</taxon>
        <taxon>Methanomicrobia</taxon>
        <taxon>Methanomicrobiales</taxon>
        <taxon>Methanomicrobiaceae</taxon>
        <taxon>Methanochimaera</taxon>
    </lineage>
</organism>
<gene>
    <name evidence="2" type="ORF">F1737_10795</name>
</gene>
<feature type="domain" description="Cupin type-2" evidence="1">
    <location>
        <begin position="46"/>
        <end position="113"/>
    </location>
</feature>
<dbReference type="InterPro" id="IPR052044">
    <property type="entry name" value="PKS_Associated_Protein"/>
</dbReference>
<dbReference type="Gene3D" id="2.60.120.10">
    <property type="entry name" value="Jelly Rolls"/>
    <property type="match status" value="1"/>
</dbReference>
<proteinExistence type="predicted"/>
<dbReference type="InterPro" id="IPR013096">
    <property type="entry name" value="Cupin_2"/>
</dbReference>
<dbReference type="PANTHER" id="PTHR36114">
    <property type="entry name" value="16.7 KDA PROTEIN IN WHIE LOCUS"/>
    <property type="match status" value="1"/>
</dbReference>
<dbReference type="PANTHER" id="PTHR36114:SF1">
    <property type="entry name" value="16.7 KDA PROTEIN IN WHIE LOCUS"/>
    <property type="match status" value="1"/>
</dbReference>
<dbReference type="Pfam" id="PF07883">
    <property type="entry name" value="Cupin_2"/>
    <property type="match status" value="1"/>
</dbReference>
<dbReference type="EMBL" id="CP043875">
    <property type="protein sequence ID" value="WOF17129.1"/>
    <property type="molecule type" value="Genomic_DNA"/>
</dbReference>
<dbReference type="AlphaFoldDB" id="A0AA97I556"/>
<dbReference type="InterPro" id="IPR014710">
    <property type="entry name" value="RmlC-like_jellyroll"/>
</dbReference>
<evidence type="ECO:0000313" key="2">
    <source>
        <dbReference type="EMBL" id="WOF17129.1"/>
    </source>
</evidence>
<accession>A0AA97I556</accession>
<evidence type="ECO:0000259" key="1">
    <source>
        <dbReference type="Pfam" id="PF07883"/>
    </source>
</evidence>
<dbReference type="RefSeq" id="WP_317136586.1">
    <property type="nucleotide sequence ID" value="NZ_CP043875.1"/>
</dbReference>
<dbReference type="KEGG" id="mefw:F1737_10795"/>
<dbReference type="SUPFAM" id="SSF51182">
    <property type="entry name" value="RmlC-like cupins"/>
    <property type="match status" value="1"/>
</dbReference>
<keyword evidence="3" id="KW-1185">Reference proteome</keyword>
<evidence type="ECO:0000313" key="3">
    <source>
        <dbReference type="Proteomes" id="UP001301797"/>
    </source>
</evidence>
<dbReference type="Proteomes" id="UP001301797">
    <property type="component" value="Chromosome"/>
</dbReference>
<protein>
    <submittedName>
        <fullName evidence="2">Cupin domain-containing protein</fullName>
    </submittedName>
</protein>
<sequence length="128" mass="14488">MLIRDIKDADYFRAGDNCLLCELLHPKDEKDYGDLKLQMGYSIVHAIVPTGEKTIPHMLKESSEVYYILAGKGQMHIDSEVSEMSSGQVVYIPPGSVQYIENRGDCDLVFLAMVSPEWREEDEVVFGE</sequence>